<dbReference type="EMBL" id="AP026966">
    <property type="protein sequence ID" value="BDT60759.1"/>
    <property type="molecule type" value="Genomic_DNA"/>
</dbReference>
<keyword evidence="4 5" id="KW-0472">Membrane</keyword>
<name>A0ABM8CBT1_9BURK</name>
<evidence type="ECO:0000313" key="7">
    <source>
        <dbReference type="EMBL" id="BDT60759.1"/>
    </source>
</evidence>
<organism evidence="7 8">
    <name type="scientific">Massilia varians</name>
    <dbReference type="NCBI Taxonomy" id="457921"/>
    <lineage>
        <taxon>Bacteria</taxon>
        <taxon>Pseudomonadati</taxon>
        <taxon>Pseudomonadota</taxon>
        <taxon>Betaproteobacteria</taxon>
        <taxon>Burkholderiales</taxon>
        <taxon>Oxalobacteraceae</taxon>
        <taxon>Telluria group</taxon>
        <taxon>Massilia</taxon>
    </lineage>
</organism>
<dbReference type="RefSeq" id="WP_281910104.1">
    <property type="nucleotide sequence ID" value="NZ_AP026966.1"/>
</dbReference>
<reference evidence="7" key="1">
    <citation type="submission" date="2022-11" db="EMBL/GenBank/DDBJ databases">
        <title>Isolation and characterization of PLA-degrading bacterium Massilia sp. from Antarctic soil.</title>
        <authorList>
            <person name="Sato K."/>
            <person name="Gomez-Fuentes C."/>
            <person name="Ahmad S.A."/>
            <person name="Zulkharnain A."/>
        </authorList>
    </citation>
    <scope>NUCLEOTIDE SEQUENCE</scope>
    <source>
        <strain evidence="7">N-3</strain>
    </source>
</reference>
<keyword evidence="8" id="KW-1185">Reference proteome</keyword>
<keyword evidence="3 5" id="KW-1133">Transmembrane helix</keyword>
<dbReference type="Proteomes" id="UP001163336">
    <property type="component" value="Chromosome"/>
</dbReference>
<protein>
    <recommendedName>
        <fullName evidence="6">NnrU domain-containing protein</fullName>
    </recommendedName>
</protein>
<feature type="transmembrane region" description="Helical" evidence="5">
    <location>
        <begin position="6"/>
        <end position="25"/>
    </location>
</feature>
<gene>
    <name evidence="7" type="ORF">MasN3_42530</name>
</gene>
<evidence type="ECO:0000259" key="6">
    <source>
        <dbReference type="Pfam" id="PF07298"/>
    </source>
</evidence>
<comment type="subcellular location">
    <subcellularLocation>
        <location evidence="1">Membrane</location>
        <topology evidence="1">Multi-pass membrane protein</topology>
    </subcellularLocation>
</comment>
<dbReference type="InterPro" id="IPR009915">
    <property type="entry name" value="NnrU_dom"/>
</dbReference>
<dbReference type="Pfam" id="PF07298">
    <property type="entry name" value="NnrU"/>
    <property type="match status" value="1"/>
</dbReference>
<evidence type="ECO:0000256" key="2">
    <source>
        <dbReference type="ARBA" id="ARBA00022692"/>
    </source>
</evidence>
<keyword evidence="2 5" id="KW-0812">Transmembrane</keyword>
<evidence type="ECO:0000313" key="8">
    <source>
        <dbReference type="Proteomes" id="UP001163336"/>
    </source>
</evidence>
<feature type="transmembrane region" description="Helical" evidence="5">
    <location>
        <begin position="37"/>
        <end position="56"/>
    </location>
</feature>
<accession>A0ABM8CBT1</accession>
<feature type="domain" description="NnrU" evidence="6">
    <location>
        <begin position="8"/>
        <end position="78"/>
    </location>
</feature>
<evidence type="ECO:0000256" key="3">
    <source>
        <dbReference type="ARBA" id="ARBA00022989"/>
    </source>
</evidence>
<evidence type="ECO:0000256" key="5">
    <source>
        <dbReference type="SAM" id="Phobius"/>
    </source>
</evidence>
<sequence>MDASMLLMAFSGAFVGTHFLLSHPWRRPLVKAMGDKGFLALYSLVAFATLGGMAWASPRTPAGAPLWQVGDALWALATIP</sequence>
<evidence type="ECO:0000256" key="1">
    <source>
        <dbReference type="ARBA" id="ARBA00004141"/>
    </source>
</evidence>
<evidence type="ECO:0000256" key="4">
    <source>
        <dbReference type="ARBA" id="ARBA00023136"/>
    </source>
</evidence>
<proteinExistence type="predicted"/>